<name>A0A3L8PR46_9GAMM</name>
<proteinExistence type="predicted"/>
<protein>
    <submittedName>
        <fullName evidence="1">Uncharacterized protein</fullName>
    </submittedName>
</protein>
<evidence type="ECO:0000313" key="2">
    <source>
        <dbReference type="Proteomes" id="UP000281474"/>
    </source>
</evidence>
<evidence type="ECO:0000313" key="1">
    <source>
        <dbReference type="EMBL" id="RLV57861.1"/>
    </source>
</evidence>
<dbReference type="EMBL" id="QZEI01000127">
    <property type="protein sequence ID" value="RLV57861.1"/>
    <property type="molecule type" value="Genomic_DNA"/>
</dbReference>
<keyword evidence="2" id="KW-1185">Reference proteome</keyword>
<dbReference type="RefSeq" id="WP_121840801.1">
    <property type="nucleotide sequence ID" value="NZ_ML014876.1"/>
</dbReference>
<reference evidence="1 2" key="1">
    <citation type="submission" date="2018-09" db="EMBL/GenBank/DDBJ databases">
        <title>Phylogeny of the Shewanellaceae, and recommendation for two new genera, Pseudoshewanella and Parashewanella.</title>
        <authorList>
            <person name="Wang G."/>
        </authorList>
    </citation>
    <scope>NUCLEOTIDE SEQUENCE [LARGE SCALE GENOMIC DNA]</scope>
    <source>
        <strain evidence="1 2">C51</strain>
    </source>
</reference>
<accession>A0A3L8PR46</accession>
<comment type="caution">
    <text evidence="1">The sequence shown here is derived from an EMBL/GenBank/DDBJ whole genome shotgun (WGS) entry which is preliminary data.</text>
</comment>
<organism evidence="1 2">
    <name type="scientific">Parashewanella curva</name>
    <dbReference type="NCBI Taxonomy" id="2338552"/>
    <lineage>
        <taxon>Bacteria</taxon>
        <taxon>Pseudomonadati</taxon>
        <taxon>Pseudomonadota</taxon>
        <taxon>Gammaproteobacteria</taxon>
        <taxon>Alteromonadales</taxon>
        <taxon>Shewanellaceae</taxon>
        <taxon>Parashewanella</taxon>
    </lineage>
</organism>
<dbReference type="Proteomes" id="UP000281474">
    <property type="component" value="Unassembled WGS sequence"/>
</dbReference>
<gene>
    <name evidence="1" type="ORF">D5018_20280</name>
</gene>
<dbReference type="AlphaFoldDB" id="A0A3L8PR46"/>
<sequence>MATSRELDSTSIVNIQFLERTNITLINQSREQKQRLTVEFNGENFEFILNGDSPIPKDFFDAFSSESHLLEKEPICNVSHYEVVESGNAPKINALVQKCLSFIESQRCMEDFAERGITFLELPDETTELFSQTYVEAKCKVELAFRELCTHLLQSNIPNIHNQIIGVVREKLQHSLARIDVIVEMQEIKKIVKF</sequence>